<keyword evidence="1" id="KW-0472">Membrane</keyword>
<evidence type="ECO:0000259" key="2">
    <source>
        <dbReference type="Pfam" id="PF26224"/>
    </source>
</evidence>
<gene>
    <name evidence="3" type="ORF">NDI79_04300</name>
</gene>
<keyword evidence="1" id="KW-1133">Transmembrane helix</keyword>
<dbReference type="EMBL" id="JAMQOQ010000001">
    <property type="protein sequence ID" value="MDS0293393.1"/>
    <property type="molecule type" value="Genomic_DNA"/>
</dbReference>
<proteinExistence type="predicted"/>
<feature type="transmembrane region" description="Helical" evidence="1">
    <location>
        <begin position="72"/>
        <end position="95"/>
    </location>
</feature>
<evidence type="ECO:0000313" key="3">
    <source>
        <dbReference type="EMBL" id="MDS0293393.1"/>
    </source>
</evidence>
<evidence type="ECO:0000256" key="1">
    <source>
        <dbReference type="SAM" id="Phobius"/>
    </source>
</evidence>
<evidence type="ECO:0000313" key="4">
    <source>
        <dbReference type="Proteomes" id="UP001254813"/>
    </source>
</evidence>
<feature type="transmembrane region" description="Helical" evidence="1">
    <location>
        <begin position="128"/>
        <end position="146"/>
    </location>
</feature>
<keyword evidence="4" id="KW-1185">Reference proteome</keyword>
<reference evidence="3 4" key="1">
    <citation type="submission" date="2022-06" db="EMBL/GenBank/DDBJ databases">
        <title>Halogeometricum sp. a new haloarchaeum isolate from saline soil.</title>
        <authorList>
            <person name="Strakova D."/>
            <person name="Galisteo C."/>
            <person name="Sanchez-Porro C."/>
            <person name="Ventosa A."/>
        </authorList>
    </citation>
    <scope>NUCLEOTIDE SEQUENCE [LARGE SCALE GENOMIC DNA]</scope>
    <source>
        <strain evidence="4">S3BR25-2</strain>
    </source>
</reference>
<dbReference type="Pfam" id="PF26224">
    <property type="entry name" value="DUF8050"/>
    <property type="match status" value="1"/>
</dbReference>
<dbReference type="InterPro" id="IPR026436">
    <property type="entry name" value="CHP04206"/>
</dbReference>
<accession>A0ABU2FZP6</accession>
<comment type="caution">
    <text evidence="3">The sequence shown here is derived from an EMBL/GenBank/DDBJ whole genome shotgun (WGS) entry which is preliminary data.</text>
</comment>
<feature type="transmembrane region" description="Helical" evidence="1">
    <location>
        <begin position="102"/>
        <end position="122"/>
    </location>
</feature>
<dbReference type="RefSeq" id="WP_310927208.1">
    <property type="nucleotide sequence ID" value="NZ_JAMQOQ010000001.1"/>
</dbReference>
<sequence>MSHSHDGPARSVPALTVPLLLCLLALPWSVQTFVGRTPTLVFPWGLLNLEPFGVTTVSDFLFVYTAGLPDYIYAWPLSVLLYLAAFAFAVAGPALDVEDGRVVAGLLGAAAVAQLTLARGFSVQPGRTAWPVGTVLLLAVAAYVYLGGSDSARAER</sequence>
<dbReference type="InterPro" id="IPR058363">
    <property type="entry name" value="DUF8050"/>
</dbReference>
<protein>
    <submittedName>
        <fullName evidence="3">TIGR04206 family protein</fullName>
    </submittedName>
</protein>
<keyword evidence="1" id="KW-0812">Transmembrane</keyword>
<name>A0ABU2FZP6_9EURY</name>
<dbReference type="Proteomes" id="UP001254813">
    <property type="component" value="Unassembled WGS sequence"/>
</dbReference>
<feature type="domain" description="DUF8050" evidence="2">
    <location>
        <begin position="13"/>
        <end position="148"/>
    </location>
</feature>
<dbReference type="NCBIfam" id="TIGR04206">
    <property type="entry name" value="near_ArtA"/>
    <property type="match status" value="1"/>
</dbReference>
<organism evidence="3 4">
    <name type="scientific">Halogeometricum luteum</name>
    <dbReference type="NCBI Taxonomy" id="2950537"/>
    <lineage>
        <taxon>Archaea</taxon>
        <taxon>Methanobacteriati</taxon>
        <taxon>Methanobacteriota</taxon>
        <taxon>Stenosarchaea group</taxon>
        <taxon>Halobacteria</taxon>
        <taxon>Halobacteriales</taxon>
        <taxon>Haloferacaceae</taxon>
        <taxon>Halogeometricum</taxon>
    </lineage>
</organism>